<evidence type="ECO:0000313" key="4">
    <source>
        <dbReference type="EMBL" id="QNQ09205.1"/>
    </source>
</evidence>
<feature type="domain" description="Peptidase A2" evidence="3">
    <location>
        <begin position="61"/>
        <end position="139"/>
    </location>
</feature>
<dbReference type="SUPFAM" id="SSF50630">
    <property type="entry name" value="Acid proteases"/>
    <property type="match status" value="2"/>
</dbReference>
<dbReference type="Proteomes" id="UP000516148">
    <property type="component" value="Chromosome"/>
</dbReference>
<evidence type="ECO:0000259" key="3">
    <source>
        <dbReference type="PROSITE" id="PS50175"/>
    </source>
</evidence>
<dbReference type="EMBL" id="CP061038">
    <property type="protein sequence ID" value="QNQ09205.1"/>
    <property type="molecule type" value="Genomic_DNA"/>
</dbReference>
<name>A0A7H0LHQ2_9SPHN</name>
<dbReference type="CDD" id="cd05483">
    <property type="entry name" value="retropepsin_like_bacteria"/>
    <property type="match status" value="1"/>
</dbReference>
<keyword evidence="1" id="KW-0378">Hydrolase</keyword>
<dbReference type="PROSITE" id="PS50175">
    <property type="entry name" value="ASP_PROT_RETROV"/>
    <property type="match status" value="1"/>
</dbReference>
<feature type="signal peptide" evidence="2">
    <location>
        <begin position="1"/>
        <end position="21"/>
    </location>
</feature>
<dbReference type="PROSITE" id="PS00141">
    <property type="entry name" value="ASP_PROTEASE"/>
    <property type="match status" value="1"/>
</dbReference>
<protein>
    <submittedName>
        <fullName evidence="4">Aspartyl protease family protein</fullName>
    </submittedName>
</protein>
<gene>
    <name evidence="4" type="ORF">H3Z74_21440</name>
</gene>
<proteinExistence type="predicted"/>
<dbReference type="GO" id="GO:0004190">
    <property type="term" value="F:aspartic-type endopeptidase activity"/>
    <property type="evidence" value="ECO:0007669"/>
    <property type="project" value="InterPro"/>
</dbReference>
<dbReference type="Pfam" id="PF13650">
    <property type="entry name" value="Asp_protease_2"/>
    <property type="match status" value="2"/>
</dbReference>
<keyword evidence="5" id="KW-1185">Reference proteome</keyword>
<evidence type="ECO:0000256" key="1">
    <source>
        <dbReference type="ARBA" id="ARBA00022801"/>
    </source>
</evidence>
<dbReference type="RefSeq" id="WP_187761524.1">
    <property type="nucleotide sequence ID" value="NZ_CP061038.1"/>
</dbReference>
<dbReference type="InterPro" id="IPR021109">
    <property type="entry name" value="Peptidase_aspartic_dom_sf"/>
</dbReference>
<dbReference type="InterPro" id="IPR001995">
    <property type="entry name" value="Peptidase_A2_cat"/>
</dbReference>
<dbReference type="Gene3D" id="2.40.70.10">
    <property type="entry name" value="Acid Proteases"/>
    <property type="match status" value="2"/>
</dbReference>
<reference evidence="4 5" key="1">
    <citation type="submission" date="2020-09" db="EMBL/GenBank/DDBJ databases">
        <title>Sphingomonas sp., a new species isolated from pork steak.</title>
        <authorList>
            <person name="Heidler von Heilborn D."/>
        </authorList>
    </citation>
    <scope>NUCLEOTIDE SEQUENCE [LARGE SCALE GENOMIC DNA]</scope>
    <source>
        <strain evidence="5">S8-3T</strain>
    </source>
</reference>
<sequence>MQISVAFALIALAGAAPPAGQVGPSPPEAPPPPASTDLSIGLDIDSGRMTVPVSIGTSGPYKFVIDTGAERSVISRELATALALTAGKPVRLIGLAGTATVETVHVPELSISTLGAKNVEAPALATGNIGARGMLGIDALQGHRITIDFDRRAMKVTPSGRRIRGTSSPGDILVSAKNLYGQLIVTDARYHGERISVIIDTGSPISIGNRAMLNLARRSTKSLGPISVTSVTGQVLDASYVMINDLHIAGLEFDRVPMAVADVPPFKRFGLEDSPALILGMDTMRLFRRVNIDFANRQILFSLPAPRMATRGCSAGTSCSSYN</sequence>
<organism evidence="4 5">
    <name type="scientific">Sphingomonas alpina</name>
    <dbReference type="NCBI Taxonomy" id="653931"/>
    <lineage>
        <taxon>Bacteria</taxon>
        <taxon>Pseudomonadati</taxon>
        <taxon>Pseudomonadota</taxon>
        <taxon>Alphaproteobacteria</taxon>
        <taxon>Sphingomonadales</taxon>
        <taxon>Sphingomonadaceae</taxon>
        <taxon>Sphingomonas</taxon>
    </lineage>
</organism>
<dbReference type="AlphaFoldDB" id="A0A7H0LHQ2"/>
<dbReference type="InterPro" id="IPR001969">
    <property type="entry name" value="Aspartic_peptidase_AS"/>
</dbReference>
<feature type="chain" id="PRO_5029017332" evidence="2">
    <location>
        <begin position="22"/>
        <end position="323"/>
    </location>
</feature>
<dbReference type="InterPro" id="IPR034122">
    <property type="entry name" value="Retropepsin-like_bacterial"/>
</dbReference>
<evidence type="ECO:0000313" key="5">
    <source>
        <dbReference type="Proteomes" id="UP000516148"/>
    </source>
</evidence>
<accession>A0A7H0LHQ2</accession>
<dbReference type="GO" id="GO:0006508">
    <property type="term" value="P:proteolysis"/>
    <property type="evidence" value="ECO:0007669"/>
    <property type="project" value="UniProtKB-KW"/>
</dbReference>
<keyword evidence="4" id="KW-0645">Protease</keyword>
<dbReference type="KEGG" id="spap:H3Z74_21440"/>
<evidence type="ECO:0000256" key="2">
    <source>
        <dbReference type="SAM" id="SignalP"/>
    </source>
</evidence>
<keyword evidence="2" id="KW-0732">Signal</keyword>